<accession>A0A926I600</accession>
<organism evidence="1 2">
    <name type="scientific">Zongyangia hominis</name>
    <dbReference type="NCBI Taxonomy" id="2763677"/>
    <lineage>
        <taxon>Bacteria</taxon>
        <taxon>Bacillati</taxon>
        <taxon>Bacillota</taxon>
        <taxon>Clostridia</taxon>
        <taxon>Eubacteriales</taxon>
        <taxon>Oscillospiraceae</taxon>
        <taxon>Zongyangia</taxon>
    </lineage>
</organism>
<evidence type="ECO:0000313" key="2">
    <source>
        <dbReference type="Proteomes" id="UP000660861"/>
    </source>
</evidence>
<keyword evidence="2" id="KW-1185">Reference proteome</keyword>
<dbReference type="AlphaFoldDB" id="A0A926I600"/>
<comment type="caution">
    <text evidence="1">The sequence shown here is derived from an EMBL/GenBank/DDBJ whole genome shotgun (WGS) entry which is preliminary data.</text>
</comment>
<dbReference type="Proteomes" id="UP000660861">
    <property type="component" value="Unassembled WGS sequence"/>
</dbReference>
<gene>
    <name evidence="1" type="ORF">H8709_01260</name>
</gene>
<protein>
    <submittedName>
        <fullName evidence="1">Uncharacterized protein</fullName>
    </submittedName>
</protein>
<sequence>MEIASFNAKEKQVHLSFLTEKNHKKSVLSPPFPGPKKQGRFLERPCAYVVKLISRG</sequence>
<dbReference type="EMBL" id="JACRTC010000001">
    <property type="protein sequence ID" value="MBC8569459.1"/>
    <property type="molecule type" value="Genomic_DNA"/>
</dbReference>
<reference evidence="1" key="1">
    <citation type="submission" date="2020-08" db="EMBL/GenBank/DDBJ databases">
        <title>Genome public.</title>
        <authorList>
            <person name="Liu C."/>
            <person name="Sun Q."/>
        </authorList>
    </citation>
    <scope>NUCLEOTIDE SEQUENCE</scope>
    <source>
        <strain evidence="1">NSJ-54</strain>
    </source>
</reference>
<proteinExistence type="predicted"/>
<evidence type="ECO:0000313" key="1">
    <source>
        <dbReference type="EMBL" id="MBC8569459.1"/>
    </source>
</evidence>
<name>A0A926I600_9FIRM</name>